<keyword evidence="2" id="KW-1133">Transmembrane helix</keyword>
<gene>
    <name evidence="3" type="ORF">GALL_158620</name>
</gene>
<dbReference type="EMBL" id="MLJW01000078">
    <property type="protein sequence ID" value="OIR02004.1"/>
    <property type="molecule type" value="Genomic_DNA"/>
</dbReference>
<evidence type="ECO:0000256" key="1">
    <source>
        <dbReference type="SAM" id="MobiDB-lite"/>
    </source>
</evidence>
<evidence type="ECO:0000313" key="3">
    <source>
        <dbReference type="EMBL" id="OIR02004.1"/>
    </source>
</evidence>
<dbReference type="AlphaFoldDB" id="A0A1J5SJW1"/>
<reference evidence="3" key="1">
    <citation type="submission" date="2016-10" db="EMBL/GenBank/DDBJ databases">
        <title>Sequence of Gallionella enrichment culture.</title>
        <authorList>
            <person name="Poehlein A."/>
            <person name="Muehling M."/>
            <person name="Daniel R."/>
        </authorList>
    </citation>
    <scope>NUCLEOTIDE SEQUENCE</scope>
</reference>
<sequence length="205" mass="21201">MPPPTLPESGVPSPIVDLDQTKKSVLYPAVDRVAARVFDCFFMRCARTRRRYDTAIDRRAGRLRRGVSVWLGLLLLAFNLLAADMLAAPADAAAPSAQAPFAQALRGDRIIICTAAGLVVLDRGGHPVGGGNSAGHQGLCVFCLPLMQGIATAPPLLAVAASPPANPARAVAWTAALSPILPARPTGSVSSRGPPSLGPGFPARA</sequence>
<organism evidence="3">
    <name type="scientific">mine drainage metagenome</name>
    <dbReference type="NCBI Taxonomy" id="410659"/>
    <lineage>
        <taxon>unclassified sequences</taxon>
        <taxon>metagenomes</taxon>
        <taxon>ecological metagenomes</taxon>
    </lineage>
</organism>
<feature type="region of interest" description="Disordered" evidence="1">
    <location>
        <begin position="184"/>
        <end position="205"/>
    </location>
</feature>
<name>A0A1J5SJW1_9ZZZZ</name>
<proteinExistence type="predicted"/>
<keyword evidence="2" id="KW-0472">Membrane</keyword>
<dbReference type="InterPro" id="IPR021333">
    <property type="entry name" value="DUF2946"/>
</dbReference>
<keyword evidence="2" id="KW-0812">Transmembrane</keyword>
<evidence type="ECO:0008006" key="4">
    <source>
        <dbReference type="Google" id="ProtNLM"/>
    </source>
</evidence>
<dbReference type="Pfam" id="PF11162">
    <property type="entry name" value="DUF2946"/>
    <property type="match status" value="1"/>
</dbReference>
<protein>
    <recommendedName>
        <fullName evidence="4">DUF2946 domain-containing protein</fullName>
    </recommendedName>
</protein>
<accession>A0A1J5SJW1</accession>
<comment type="caution">
    <text evidence="3">The sequence shown here is derived from an EMBL/GenBank/DDBJ whole genome shotgun (WGS) entry which is preliminary data.</text>
</comment>
<evidence type="ECO:0000256" key="2">
    <source>
        <dbReference type="SAM" id="Phobius"/>
    </source>
</evidence>
<feature type="transmembrane region" description="Helical" evidence="2">
    <location>
        <begin position="67"/>
        <end position="88"/>
    </location>
</feature>